<reference evidence="1 2" key="1">
    <citation type="submission" date="2021-03" db="EMBL/GenBank/DDBJ databases">
        <title>Genomic Encyclopedia of Type Strains, Phase IV (KMG-IV): sequencing the most valuable type-strain genomes for metagenomic binning, comparative biology and taxonomic classification.</title>
        <authorList>
            <person name="Goeker M."/>
        </authorList>
    </citation>
    <scope>NUCLEOTIDE SEQUENCE [LARGE SCALE GENOMIC DNA]</scope>
    <source>
        <strain evidence="1 2">DSM 25790</strain>
    </source>
</reference>
<dbReference type="InterPro" id="IPR007344">
    <property type="entry name" value="GrpB/CoaE"/>
</dbReference>
<dbReference type="Proteomes" id="UP001519294">
    <property type="component" value="Unassembled WGS sequence"/>
</dbReference>
<dbReference type="Gene3D" id="3.30.460.10">
    <property type="entry name" value="Beta Polymerase, domain 2"/>
    <property type="match status" value="1"/>
</dbReference>
<dbReference type="PANTHER" id="PTHR34822">
    <property type="entry name" value="GRPB DOMAIN PROTEIN (AFU_ORTHOLOGUE AFUA_1G01530)"/>
    <property type="match status" value="1"/>
</dbReference>
<dbReference type="SUPFAM" id="SSF81301">
    <property type="entry name" value="Nucleotidyltransferase"/>
    <property type="match status" value="1"/>
</dbReference>
<dbReference type="EMBL" id="JAGIKX010000013">
    <property type="protein sequence ID" value="MBP2257733.1"/>
    <property type="molecule type" value="Genomic_DNA"/>
</dbReference>
<gene>
    <name evidence="1" type="ORF">J2Z81_001687</name>
</gene>
<sequence>MVDGTRRIIVTDHDASWVRMFEEEAEKIRAMFKDEVVAIHHIGSTAVPNLKAKPIIDILSVVKNIADVDAHQGKMKELGYEALGEFGLRGRRFFRKGGVSRTHHVHIYQSDHEREIERHVAVRDYLRAHRQAAMEYGNLKEKLAEKFPQDSEGYRNGKAAFVQNLEHRAMEWKFS</sequence>
<dbReference type="InterPro" id="IPR043519">
    <property type="entry name" value="NT_sf"/>
</dbReference>
<accession>A0ABS4S8B3</accession>
<dbReference type="Pfam" id="PF04229">
    <property type="entry name" value="GrpB"/>
    <property type="match status" value="1"/>
</dbReference>
<evidence type="ECO:0000313" key="1">
    <source>
        <dbReference type="EMBL" id="MBP2257733.1"/>
    </source>
</evidence>
<comment type="caution">
    <text evidence="1">The sequence shown here is derived from an EMBL/GenBank/DDBJ whole genome shotgun (WGS) entry which is preliminary data.</text>
</comment>
<proteinExistence type="predicted"/>
<keyword evidence="2" id="KW-1185">Reference proteome</keyword>
<evidence type="ECO:0000313" key="2">
    <source>
        <dbReference type="Proteomes" id="UP001519294"/>
    </source>
</evidence>
<name>A0ABS4S8B3_9BACI</name>
<organism evidence="1 2">
    <name type="scientific">Virgibacillus alimentarius</name>
    <dbReference type="NCBI Taxonomy" id="698769"/>
    <lineage>
        <taxon>Bacteria</taxon>
        <taxon>Bacillati</taxon>
        <taxon>Bacillota</taxon>
        <taxon>Bacilli</taxon>
        <taxon>Bacillales</taxon>
        <taxon>Bacillaceae</taxon>
        <taxon>Virgibacillus</taxon>
    </lineage>
</organism>
<dbReference type="RefSeq" id="WP_319023832.1">
    <property type="nucleotide sequence ID" value="NZ_JAGIKX010000013.1"/>
</dbReference>
<dbReference type="PANTHER" id="PTHR34822:SF1">
    <property type="entry name" value="GRPB FAMILY PROTEIN"/>
    <property type="match status" value="1"/>
</dbReference>
<protein>
    <submittedName>
        <fullName evidence="1">GrpB-like predicted nucleotidyltransferase (UPF0157 family)</fullName>
    </submittedName>
</protein>